<evidence type="ECO:0000313" key="1">
    <source>
        <dbReference type="EMBL" id="KAK7852491.1"/>
    </source>
</evidence>
<dbReference type="Proteomes" id="UP000237347">
    <property type="component" value="Unassembled WGS sequence"/>
</dbReference>
<evidence type="ECO:0000313" key="2">
    <source>
        <dbReference type="Proteomes" id="UP000237347"/>
    </source>
</evidence>
<proteinExistence type="predicted"/>
<accession>A0AAW0LNM3</accession>
<organism evidence="1 2">
    <name type="scientific">Quercus suber</name>
    <name type="common">Cork oak</name>
    <dbReference type="NCBI Taxonomy" id="58331"/>
    <lineage>
        <taxon>Eukaryota</taxon>
        <taxon>Viridiplantae</taxon>
        <taxon>Streptophyta</taxon>
        <taxon>Embryophyta</taxon>
        <taxon>Tracheophyta</taxon>
        <taxon>Spermatophyta</taxon>
        <taxon>Magnoliopsida</taxon>
        <taxon>eudicotyledons</taxon>
        <taxon>Gunneridae</taxon>
        <taxon>Pentapetalae</taxon>
        <taxon>rosids</taxon>
        <taxon>fabids</taxon>
        <taxon>Fagales</taxon>
        <taxon>Fagaceae</taxon>
        <taxon>Quercus</taxon>
    </lineage>
</organism>
<dbReference type="PANTHER" id="PTHR45125">
    <property type="entry name" value="F21J9.4-RELATED"/>
    <property type="match status" value="1"/>
</dbReference>
<dbReference type="EMBL" id="PKMF04000075">
    <property type="protein sequence ID" value="KAK7852491.1"/>
    <property type="molecule type" value="Genomic_DNA"/>
</dbReference>
<reference evidence="1 2" key="1">
    <citation type="journal article" date="2018" name="Sci. Data">
        <title>The draft genome sequence of cork oak.</title>
        <authorList>
            <person name="Ramos A.M."/>
            <person name="Usie A."/>
            <person name="Barbosa P."/>
            <person name="Barros P.M."/>
            <person name="Capote T."/>
            <person name="Chaves I."/>
            <person name="Simoes F."/>
            <person name="Abreu I."/>
            <person name="Carrasquinho I."/>
            <person name="Faro C."/>
            <person name="Guimaraes J.B."/>
            <person name="Mendonca D."/>
            <person name="Nobrega F."/>
            <person name="Rodrigues L."/>
            <person name="Saibo N.J.M."/>
            <person name="Varela M.C."/>
            <person name="Egas C."/>
            <person name="Matos J."/>
            <person name="Miguel C.M."/>
            <person name="Oliveira M.M."/>
            <person name="Ricardo C.P."/>
            <person name="Goncalves S."/>
        </authorList>
    </citation>
    <scope>NUCLEOTIDE SEQUENCE [LARGE SCALE GENOMIC DNA]</scope>
    <source>
        <strain evidence="2">cv. HL8</strain>
    </source>
</reference>
<protein>
    <submittedName>
        <fullName evidence="1">Uncharacterized protein</fullName>
    </submittedName>
</protein>
<comment type="caution">
    <text evidence="1">The sequence shown here is derived from an EMBL/GenBank/DDBJ whole genome shotgun (WGS) entry which is preliminary data.</text>
</comment>
<keyword evidence="2" id="KW-1185">Reference proteome</keyword>
<dbReference type="AlphaFoldDB" id="A0AAW0LNM3"/>
<name>A0AAW0LNM3_QUESU</name>
<dbReference type="PANTHER" id="PTHR45125:SF3">
    <property type="entry name" value="NO-APICAL-MERISTEM-ASSOCIATED CARBOXY-TERMINAL DOMAIN PROTEIN"/>
    <property type="match status" value="1"/>
</dbReference>
<gene>
    <name evidence="1" type="ORF">CFP56_038872</name>
</gene>
<sequence length="59" mass="6842">MIQLCTNKFCGFLSQIESKNESGKIEEGKLDATRNLYHAIQGTKFQFEHCWNLLKHSPK</sequence>